<feature type="transmembrane region" description="Helical" evidence="2">
    <location>
        <begin position="12"/>
        <end position="33"/>
    </location>
</feature>
<name>A0A5C5TWJ6_9GAMM</name>
<keyword evidence="2" id="KW-1133">Transmembrane helix</keyword>
<evidence type="ECO:0000256" key="1">
    <source>
        <dbReference type="SAM" id="MobiDB-lite"/>
    </source>
</evidence>
<proteinExistence type="predicted"/>
<keyword evidence="2" id="KW-0472">Membrane</keyword>
<reference evidence="3 4" key="1">
    <citation type="journal article" date="2008" name="Int. J. Syst. Evol. Microbiol.">
        <title>Luteimonas marina sp. nov., isolated from seawater.</title>
        <authorList>
            <person name="Baik K.S."/>
            <person name="Park S.C."/>
            <person name="Kim M.S."/>
            <person name="Kim E.M."/>
            <person name="Park C."/>
            <person name="Chun J."/>
            <person name="Seong C.N."/>
        </authorList>
    </citation>
    <scope>NUCLEOTIDE SEQUENCE [LARGE SCALE GENOMIC DNA]</scope>
    <source>
        <strain evidence="3 4">FR1330</strain>
    </source>
</reference>
<feature type="region of interest" description="Disordered" evidence="1">
    <location>
        <begin position="456"/>
        <end position="517"/>
    </location>
</feature>
<sequence length="727" mass="79424">MLHLRWRQARWRAAFDVLAVAMPLAIASAVVAWRVAGPTPALLAAIAAMIAIGFAIVPRWRRHDRDWLVARLDADRGDLEDSSALLFADDAALRPMQQLQRARLEQRLRERPVPDLRPAWSLRAIAVATIVALLAVVAALAWPVRNDSVAAGAAMPSSGAQSDAPPRLVARSLHLQPPAYTGIAATTLDALDAKAPAGSRLRWTLRYAPQPTGVDLVFHDGRRIALRREGEDWTADLVLQASMLYRVVPEGQEAASPLHRLDAIPDQAPRVRLLSPEQTLTLLAPNQRDWRLVFEAEDDHGVAADARLLLTRTEGSGENIRFHEHVVVLRGSGSPRQRRFEARVAPSTYGLQRGEDLIARLEVRDNRAPQPQVVRSASAILRWPAEPVLGADGLDGLARQVLPAYFRSQRQIIIDAEALLKERPKLEADEFEKRSDAIGVDQRLLRLRYGQFLGEESEGGAQAPPTADLPTSDLPTNDHADDDEHTDNDGHDHGPAPAAGHDGHGHDPAPADAPAGFGVADDILETFGHTHDIPEAATLLDPETKETLRGALREMWQSELHLRMAAPEQALPYAHRALALIKQVQQAERIYLARVGTQLPPIDETRRMTGRRDGIAGRALPRGPAPAGDDALDAAWQALASADATAPALDALQRWIDANPQRIDDPLSLVARIDEVRTDPACAECRAALRALLWGAMQRPAGVSARRDAAGAVGRRYLERLRPEPAP</sequence>
<dbReference type="AlphaFoldDB" id="A0A5C5TWJ6"/>
<evidence type="ECO:0000256" key="2">
    <source>
        <dbReference type="SAM" id="Phobius"/>
    </source>
</evidence>
<comment type="caution">
    <text evidence="3">The sequence shown here is derived from an EMBL/GenBank/DDBJ whole genome shotgun (WGS) entry which is preliminary data.</text>
</comment>
<evidence type="ECO:0000313" key="3">
    <source>
        <dbReference type="EMBL" id="TWT17879.1"/>
    </source>
</evidence>
<feature type="transmembrane region" description="Helical" evidence="2">
    <location>
        <begin position="39"/>
        <end position="57"/>
    </location>
</feature>
<dbReference type="EMBL" id="VOHK01000008">
    <property type="protein sequence ID" value="TWT17879.1"/>
    <property type="molecule type" value="Genomic_DNA"/>
</dbReference>
<accession>A0A5C5TWJ6</accession>
<dbReference type="OrthoDB" id="780137at2"/>
<keyword evidence="2" id="KW-0812">Transmembrane</keyword>
<gene>
    <name evidence="3" type="ORF">FQY83_16150</name>
</gene>
<feature type="transmembrane region" description="Helical" evidence="2">
    <location>
        <begin position="120"/>
        <end position="142"/>
    </location>
</feature>
<organism evidence="3 4">
    <name type="scientific">Luteimonas marina</name>
    <dbReference type="NCBI Taxonomy" id="488485"/>
    <lineage>
        <taxon>Bacteria</taxon>
        <taxon>Pseudomonadati</taxon>
        <taxon>Pseudomonadota</taxon>
        <taxon>Gammaproteobacteria</taxon>
        <taxon>Lysobacterales</taxon>
        <taxon>Lysobacteraceae</taxon>
        <taxon>Luteimonas</taxon>
    </lineage>
</organism>
<protein>
    <submittedName>
        <fullName evidence="3">DUF4175 domain-containing protein</fullName>
    </submittedName>
</protein>
<dbReference type="Proteomes" id="UP000319980">
    <property type="component" value="Unassembled WGS sequence"/>
</dbReference>
<evidence type="ECO:0000313" key="4">
    <source>
        <dbReference type="Proteomes" id="UP000319980"/>
    </source>
</evidence>
<keyword evidence="4" id="KW-1185">Reference proteome</keyword>